<name>A0A7V8RAQ8_9SPHN</name>
<dbReference type="PANTHER" id="PTHR34219">
    <property type="entry name" value="IRON-REGULATED INNER MEMBRANE PROTEIN-RELATED"/>
    <property type="match status" value="1"/>
</dbReference>
<keyword evidence="3" id="KW-1185">Reference proteome</keyword>
<organism evidence="2 3">
    <name type="scientific">Sphingomonas ursincola</name>
    <dbReference type="NCBI Taxonomy" id="56361"/>
    <lineage>
        <taxon>Bacteria</taxon>
        <taxon>Pseudomonadati</taxon>
        <taxon>Pseudomonadota</taxon>
        <taxon>Alphaproteobacteria</taxon>
        <taxon>Sphingomonadales</taxon>
        <taxon>Sphingomonadaceae</taxon>
        <taxon>Sphingomonas</taxon>
    </lineage>
</organism>
<keyword evidence="1" id="KW-0812">Transmembrane</keyword>
<comment type="caution">
    <text evidence="2">The sequence shown here is derived from an EMBL/GenBank/DDBJ whole genome shotgun (WGS) entry which is preliminary data.</text>
</comment>
<feature type="transmembrane region" description="Helical" evidence="1">
    <location>
        <begin position="191"/>
        <end position="212"/>
    </location>
</feature>
<proteinExistence type="predicted"/>
<evidence type="ECO:0008006" key="4">
    <source>
        <dbReference type="Google" id="ProtNLM"/>
    </source>
</evidence>
<evidence type="ECO:0000313" key="3">
    <source>
        <dbReference type="Proteomes" id="UP000589292"/>
    </source>
</evidence>
<sequence>MVMRWHVWLGWLVGVPLLLWTASGLFMASFPIDTVRGEHLKAEAPALPGFRPVVPILEGRPVQTLTLSQQAGTPVWLVDYADGGKRRADARTGALLPSVNAREAALLARAAFAGKAELAAVTRFAAENAPLELRRPRPSWQARFADDTHIYIDAETGAVLATRSALWRAFDFMWGLHIMDLQTREDTNHPILIGFAALAVISILIGICLLPLRRAKGRSAPQGVRPGGNGQK</sequence>
<dbReference type="Proteomes" id="UP000589292">
    <property type="component" value="Unassembled WGS sequence"/>
</dbReference>
<keyword evidence="1" id="KW-0472">Membrane</keyword>
<dbReference type="Pfam" id="PF03929">
    <property type="entry name" value="PepSY_TM"/>
    <property type="match status" value="1"/>
</dbReference>
<dbReference type="InterPro" id="IPR005625">
    <property type="entry name" value="PepSY-ass_TM"/>
</dbReference>
<protein>
    <recommendedName>
        <fullName evidence="4">PepSY domain-containing protein</fullName>
    </recommendedName>
</protein>
<reference evidence="2 3" key="1">
    <citation type="journal article" date="1994" name="Int. J. Syst. Bacteriol.">
        <title>Phylogenetic positions of novel aerobic, bacteriochlorophyll a-containing bacteria and description of Roseococcus thiosulfatophilus gen. nov., sp. nov., Erythromicrobium ramosum gen. nov., sp. nov., and Erythrobacter litoralis sp. nov.</title>
        <authorList>
            <person name="Yurkov V."/>
            <person name="Stackebrandt E."/>
            <person name="Holmes A."/>
            <person name="Fuerst J.A."/>
            <person name="Hugenholtz P."/>
            <person name="Golecki J."/>
            <person name="Gad'on N."/>
            <person name="Gorlenko V.M."/>
            <person name="Kompantseva E.I."/>
            <person name="Drews G."/>
        </authorList>
    </citation>
    <scope>NUCLEOTIDE SEQUENCE [LARGE SCALE GENOMIC DNA]</scope>
    <source>
        <strain evidence="2 3">KR-99</strain>
    </source>
</reference>
<evidence type="ECO:0000256" key="1">
    <source>
        <dbReference type="SAM" id="Phobius"/>
    </source>
</evidence>
<evidence type="ECO:0000313" key="2">
    <source>
        <dbReference type="EMBL" id="MBA1372972.1"/>
    </source>
</evidence>
<keyword evidence="1" id="KW-1133">Transmembrane helix</keyword>
<accession>A0A7V8RAQ8</accession>
<gene>
    <name evidence="2" type="ORF">FG486_01370</name>
</gene>
<dbReference type="PANTHER" id="PTHR34219:SF3">
    <property type="entry name" value="BLL7967 PROTEIN"/>
    <property type="match status" value="1"/>
</dbReference>
<dbReference type="EMBL" id="VDES01000001">
    <property type="protein sequence ID" value="MBA1372972.1"/>
    <property type="molecule type" value="Genomic_DNA"/>
</dbReference>
<dbReference type="AlphaFoldDB" id="A0A7V8RAQ8"/>